<dbReference type="KEGG" id="isc:8053328"/>
<feature type="transmembrane region" description="Helical" evidence="7">
    <location>
        <begin position="126"/>
        <end position="144"/>
    </location>
</feature>
<dbReference type="HOGENOM" id="CLU_049109_8_3_1"/>
<dbReference type="GO" id="GO:1901858">
    <property type="term" value="P:regulation of mitochondrial DNA metabolic process"/>
    <property type="evidence" value="ECO:0000318"/>
    <property type="project" value="GO_Central"/>
</dbReference>
<dbReference type="GO" id="GO:0016020">
    <property type="term" value="C:membrane"/>
    <property type="evidence" value="ECO:0007669"/>
    <property type="project" value="UniProtKB-SubCell"/>
</dbReference>
<sequence length="195" mass="21965">MEHLIVLYQEELNTHPAITQILTIAALLLAGDVISQTFFQKKPFFDARQSVNFFIVGLFYTGPISVAWFGIVERLIAIDGVAAAVIKVLVSQVFYSPLFTLGLLVVYGLLKGQSWKNIGKSIRTKYVALLCSRVIVYPLAQFINFEFVPIVYRPMYGSVISLFWNMYLSWKANQVQAELSVDPVDPEEKDSSDSD</sequence>
<protein>
    <recommendedName>
        <fullName evidence="6">Mitochondrial inner membrane protein Mpv17</fullName>
    </recommendedName>
</protein>
<evidence type="ECO:0000256" key="4">
    <source>
        <dbReference type="ARBA" id="ARBA00022989"/>
    </source>
</evidence>
<evidence type="ECO:0000313" key="9">
    <source>
        <dbReference type="EnsemblMetazoa" id="ISCW016376-PA"/>
    </source>
</evidence>
<dbReference type="PANTHER" id="PTHR11266:SF17">
    <property type="entry name" value="PROTEIN MPV17"/>
    <property type="match status" value="1"/>
</dbReference>
<dbReference type="VEuPathDB" id="VectorBase:ISCP_033431"/>
<dbReference type="Pfam" id="PF04117">
    <property type="entry name" value="Mpv17_PMP22"/>
    <property type="match status" value="1"/>
</dbReference>
<evidence type="ECO:0000256" key="2">
    <source>
        <dbReference type="ARBA" id="ARBA00006824"/>
    </source>
</evidence>
<evidence type="ECO:0000256" key="5">
    <source>
        <dbReference type="ARBA" id="ARBA00023136"/>
    </source>
</evidence>
<feature type="transmembrane region" description="Helical" evidence="7">
    <location>
        <begin position="17"/>
        <end position="39"/>
    </location>
</feature>
<reference evidence="9" key="2">
    <citation type="submission" date="2020-05" db="UniProtKB">
        <authorList>
            <consortium name="EnsemblMetazoa"/>
        </authorList>
    </citation>
    <scope>IDENTIFICATION</scope>
    <source>
        <strain evidence="9">wikel</strain>
    </source>
</reference>
<comment type="subcellular location">
    <subcellularLocation>
        <location evidence="1">Membrane</location>
        <topology evidence="1">Multi-pass membrane protein</topology>
    </subcellularLocation>
</comment>
<evidence type="ECO:0000256" key="7">
    <source>
        <dbReference type="RuleBase" id="RU363053"/>
    </source>
</evidence>
<dbReference type="GO" id="GO:0005739">
    <property type="term" value="C:mitochondrion"/>
    <property type="evidence" value="ECO:0000318"/>
    <property type="project" value="GO_Central"/>
</dbReference>
<dbReference type="Proteomes" id="UP000001555">
    <property type="component" value="Unassembled WGS sequence"/>
</dbReference>
<dbReference type="VEuPathDB" id="VectorBase:ISCI016376"/>
<feature type="transmembrane region" description="Helical" evidence="7">
    <location>
        <begin position="51"/>
        <end position="72"/>
    </location>
</feature>
<keyword evidence="10" id="KW-1185">Reference proteome</keyword>
<reference evidence="8 10" key="1">
    <citation type="submission" date="2008-03" db="EMBL/GenBank/DDBJ databases">
        <title>Annotation of Ixodes scapularis.</title>
        <authorList>
            <consortium name="Ixodes scapularis Genome Project Consortium"/>
            <person name="Caler E."/>
            <person name="Hannick L.I."/>
            <person name="Bidwell S."/>
            <person name="Joardar V."/>
            <person name="Thiagarajan M."/>
            <person name="Amedeo P."/>
            <person name="Galinsky K.J."/>
            <person name="Schobel S."/>
            <person name="Inman J."/>
            <person name="Hostetler J."/>
            <person name="Miller J."/>
            <person name="Hammond M."/>
            <person name="Megy K."/>
            <person name="Lawson D."/>
            <person name="Kodira C."/>
            <person name="Sutton G."/>
            <person name="Meyer J."/>
            <person name="Hill C.A."/>
            <person name="Birren B."/>
            <person name="Nene V."/>
            <person name="Collins F."/>
            <person name="Alarcon-Chaidez F."/>
            <person name="Wikel S."/>
            <person name="Strausberg R."/>
        </authorList>
    </citation>
    <scope>NUCLEOTIDE SEQUENCE [LARGE SCALE GENOMIC DNA]</scope>
    <source>
        <strain evidence="10">Wikel</strain>
        <strain evidence="8">Wikel colony</strain>
    </source>
</reference>
<dbReference type="InterPro" id="IPR007248">
    <property type="entry name" value="Mpv17_PMP22"/>
</dbReference>
<dbReference type="VEuPathDB" id="VectorBase:ISCW016376"/>
<accession>B7P1G2</accession>
<dbReference type="EMBL" id="DS616747">
    <property type="protein sequence ID" value="EEC00434.1"/>
    <property type="molecule type" value="Genomic_DNA"/>
</dbReference>
<proteinExistence type="inferred from homology"/>
<evidence type="ECO:0000313" key="10">
    <source>
        <dbReference type="Proteomes" id="UP000001555"/>
    </source>
</evidence>
<feature type="transmembrane region" description="Helical" evidence="7">
    <location>
        <begin position="92"/>
        <end position="110"/>
    </location>
</feature>
<dbReference type="EnsemblMetazoa" id="ISCW016376-RA">
    <property type="protein sequence ID" value="ISCW016376-PA"/>
    <property type="gene ID" value="ISCW016376"/>
</dbReference>
<dbReference type="PANTHER" id="PTHR11266">
    <property type="entry name" value="PEROXISOMAL MEMBRANE PROTEIN 2, PXMP2 MPV17"/>
    <property type="match status" value="1"/>
</dbReference>
<dbReference type="InParanoid" id="B7P1G2"/>
<evidence type="ECO:0000256" key="1">
    <source>
        <dbReference type="ARBA" id="ARBA00004141"/>
    </source>
</evidence>
<dbReference type="PaxDb" id="6945-B7P1G2"/>
<comment type="similarity">
    <text evidence="2 7">Belongs to the peroxisomal membrane protein PXMP2/4 family.</text>
</comment>
<dbReference type="AlphaFoldDB" id="B7P1G2"/>
<gene>
    <name evidence="9" type="primary">8053328</name>
    <name evidence="8" type="ORF">IscW_ISCW016376</name>
</gene>
<keyword evidence="4 7" id="KW-1133">Transmembrane helix</keyword>
<keyword evidence="3 7" id="KW-0812">Transmembrane</keyword>
<evidence type="ECO:0000256" key="6">
    <source>
        <dbReference type="ARBA" id="ARBA00049743"/>
    </source>
</evidence>
<evidence type="ECO:0000256" key="3">
    <source>
        <dbReference type="ARBA" id="ARBA00022692"/>
    </source>
</evidence>
<organism>
    <name type="scientific">Ixodes scapularis</name>
    <name type="common">Black-legged tick</name>
    <name type="synonym">Deer tick</name>
    <dbReference type="NCBI Taxonomy" id="6945"/>
    <lineage>
        <taxon>Eukaryota</taxon>
        <taxon>Metazoa</taxon>
        <taxon>Ecdysozoa</taxon>
        <taxon>Arthropoda</taxon>
        <taxon>Chelicerata</taxon>
        <taxon>Arachnida</taxon>
        <taxon>Acari</taxon>
        <taxon>Parasitiformes</taxon>
        <taxon>Ixodida</taxon>
        <taxon>Ixodoidea</taxon>
        <taxon>Ixodidae</taxon>
        <taxon>Ixodinae</taxon>
        <taxon>Ixodes</taxon>
    </lineage>
</organism>
<dbReference type="FunCoup" id="B7P1G2">
    <property type="interactions" value="292"/>
</dbReference>
<name>B7P1G2_IXOSC</name>
<evidence type="ECO:0000313" key="8">
    <source>
        <dbReference type="EMBL" id="EEC00434.1"/>
    </source>
</evidence>
<dbReference type="GO" id="GO:0015267">
    <property type="term" value="F:channel activity"/>
    <property type="evidence" value="ECO:0000318"/>
    <property type="project" value="GO_Central"/>
</dbReference>
<dbReference type="EMBL" id="ABJB010109549">
    <property type="status" value="NOT_ANNOTATED_CDS"/>
    <property type="molecule type" value="Genomic_DNA"/>
</dbReference>
<keyword evidence="5 7" id="KW-0472">Membrane</keyword>
<dbReference type="GO" id="GO:0005737">
    <property type="term" value="C:cytoplasm"/>
    <property type="evidence" value="ECO:0000318"/>
    <property type="project" value="GO_Central"/>
</dbReference>
<dbReference type="OrthoDB" id="430207at2759"/>